<dbReference type="RefSeq" id="WP_148816483.1">
    <property type="nucleotide sequence ID" value="NZ_CP043046.1"/>
</dbReference>
<evidence type="ECO:0000256" key="1">
    <source>
        <dbReference type="PIRSR" id="PIRSR640198-1"/>
    </source>
</evidence>
<evidence type="ECO:0000313" key="5">
    <source>
        <dbReference type="Proteomes" id="UP000325161"/>
    </source>
</evidence>
<dbReference type="AlphaFoldDB" id="A0A5C0B0F5"/>
<feature type="domain" description="Fido" evidence="3">
    <location>
        <begin position="234"/>
        <end position="380"/>
    </location>
</feature>
<feature type="binding site" evidence="2">
    <location>
        <begin position="321"/>
        <end position="328"/>
    </location>
    <ligand>
        <name>ATP</name>
        <dbReference type="ChEBI" id="CHEBI:30616"/>
    </ligand>
</feature>
<dbReference type="GO" id="GO:0005524">
    <property type="term" value="F:ATP binding"/>
    <property type="evidence" value="ECO:0007669"/>
    <property type="project" value="UniProtKB-KW"/>
</dbReference>
<dbReference type="SUPFAM" id="SSF140931">
    <property type="entry name" value="Fic-like"/>
    <property type="match status" value="1"/>
</dbReference>
<dbReference type="OrthoDB" id="9813719at2"/>
<gene>
    <name evidence="4" type="ORF">FXN63_17515</name>
</gene>
<dbReference type="PANTHER" id="PTHR13504">
    <property type="entry name" value="FIDO DOMAIN-CONTAINING PROTEIN DDB_G0283145"/>
    <property type="match status" value="1"/>
</dbReference>
<dbReference type="PANTHER" id="PTHR13504:SF38">
    <property type="entry name" value="FIDO DOMAIN-CONTAINING PROTEIN"/>
    <property type="match status" value="1"/>
</dbReference>
<dbReference type="InterPro" id="IPR003812">
    <property type="entry name" value="Fido"/>
</dbReference>
<keyword evidence="5" id="KW-1185">Reference proteome</keyword>
<dbReference type="InterPro" id="IPR036597">
    <property type="entry name" value="Fido-like_dom_sf"/>
</dbReference>
<reference evidence="4 5" key="1">
    <citation type="submission" date="2019-08" db="EMBL/GenBank/DDBJ databases">
        <title>Amphibian skin-associated Pigmentiphaga: genome sequence and occurrence across geography and hosts.</title>
        <authorList>
            <person name="Bletz M.C."/>
            <person name="Bunk B."/>
            <person name="Sproeer C."/>
            <person name="Biwer P."/>
            <person name="Reiter S."/>
            <person name="Rabemananjara F.C.E."/>
            <person name="Schulz S."/>
            <person name="Overmann J."/>
            <person name="Vences M."/>
        </authorList>
    </citation>
    <scope>NUCLEOTIDE SEQUENCE [LARGE SCALE GENOMIC DNA]</scope>
    <source>
        <strain evidence="4 5">Mada1488</strain>
    </source>
</reference>
<protein>
    <submittedName>
        <fullName evidence="4">Cell filamentation protein Fic</fullName>
    </submittedName>
</protein>
<keyword evidence="2" id="KW-0547">Nucleotide-binding</keyword>
<organism evidence="4 5">
    <name type="scientific">Pigmentiphaga aceris</name>
    <dbReference type="NCBI Taxonomy" id="1940612"/>
    <lineage>
        <taxon>Bacteria</taxon>
        <taxon>Pseudomonadati</taxon>
        <taxon>Pseudomonadota</taxon>
        <taxon>Betaproteobacteria</taxon>
        <taxon>Burkholderiales</taxon>
        <taxon>Alcaligenaceae</taxon>
        <taxon>Pigmentiphaga</taxon>
    </lineage>
</organism>
<dbReference type="Proteomes" id="UP000325161">
    <property type="component" value="Chromosome"/>
</dbReference>
<dbReference type="PROSITE" id="PS51459">
    <property type="entry name" value="FIDO"/>
    <property type="match status" value="1"/>
</dbReference>
<evidence type="ECO:0000259" key="3">
    <source>
        <dbReference type="PROSITE" id="PS51459"/>
    </source>
</evidence>
<dbReference type="Gene3D" id="1.10.3290.10">
    <property type="entry name" value="Fido-like domain"/>
    <property type="match status" value="1"/>
</dbReference>
<dbReference type="EMBL" id="CP043046">
    <property type="protein sequence ID" value="QEI07436.1"/>
    <property type="molecule type" value="Genomic_DNA"/>
</dbReference>
<dbReference type="InterPro" id="IPR040198">
    <property type="entry name" value="Fido_containing"/>
</dbReference>
<evidence type="ECO:0000313" key="4">
    <source>
        <dbReference type="EMBL" id="QEI07436.1"/>
    </source>
</evidence>
<accession>A0A5C0B0F5</accession>
<proteinExistence type="predicted"/>
<keyword evidence="2" id="KW-0067">ATP-binding</keyword>
<name>A0A5C0B0F5_9BURK</name>
<feature type="active site" evidence="1">
    <location>
        <position position="317"/>
    </location>
</feature>
<evidence type="ECO:0000256" key="2">
    <source>
        <dbReference type="PIRSR" id="PIRSR640198-2"/>
    </source>
</evidence>
<dbReference type="Pfam" id="PF02661">
    <property type="entry name" value="Fic"/>
    <property type="match status" value="1"/>
</dbReference>
<sequence length="506" mass="57045">MKLGFTALVDRYGIALVQALRVESEIGKTRVSRESNGHTANKYPPSYQPTDDFAGHFEFGLKYEEIHIEFFARLFAATGPGPIEAWCREAPFGQYARRTGFLYEWLTGELLDVPDVSNGGYVDAISSQCYLTRTEFVRNRRWRINDNLPGTAAFCPLVRRTEIVQEALLFDLDAALGALHQAFGADILMRTASWLTFKESRASFLIEKEADKTDRVQRFAYVIAKHCGHIEDPLSSNSLHTLQAGILGHDAVGLGLRRSPVFVGQSTMREDIVHYVGPNFETLPQLLEGLSAFEAATRGAEPLARAAVIAFAFVYIHPMRDGNGRIHRFLVNDTLIRDRALPDGVILPVSATITSSVDFRVRYDRTLEAFSRPLMQRYAASYRFGDLVHYEDGTSSNLIFDDYKDALFAWRYPDLTEHVLYTAQVVAHTVRKEMADEAQVLVMFQRAQTQLKDVLEMPDQDANRVIRSLKENGWQVSGKLKKAYPQLDDSARAERVVEAVRSAFEG</sequence>
<dbReference type="KEGG" id="pacr:FXN63_17515"/>